<gene>
    <name evidence="3" type="ORF">SAMN02745118_01771</name>
</gene>
<feature type="chain" id="PRO_5039342203" evidence="2">
    <location>
        <begin position="23"/>
        <end position="367"/>
    </location>
</feature>
<feature type="compositionally biased region" description="Basic and acidic residues" evidence="1">
    <location>
        <begin position="43"/>
        <end position="60"/>
    </location>
</feature>
<dbReference type="AlphaFoldDB" id="A0A1T4ND63"/>
<feature type="signal peptide" evidence="2">
    <location>
        <begin position="1"/>
        <end position="22"/>
    </location>
</feature>
<keyword evidence="2" id="KW-0732">Signal</keyword>
<evidence type="ECO:0000313" key="3">
    <source>
        <dbReference type="EMBL" id="SJZ77194.1"/>
    </source>
</evidence>
<evidence type="ECO:0000256" key="1">
    <source>
        <dbReference type="SAM" id="MobiDB-lite"/>
    </source>
</evidence>
<evidence type="ECO:0000256" key="2">
    <source>
        <dbReference type="SAM" id="SignalP"/>
    </source>
</evidence>
<dbReference type="RefSeq" id="WP_078810230.1">
    <property type="nucleotide sequence ID" value="NZ_FUWM01000014.1"/>
</dbReference>
<proteinExistence type="predicted"/>
<dbReference type="Proteomes" id="UP000190625">
    <property type="component" value="Unassembled WGS sequence"/>
</dbReference>
<feature type="region of interest" description="Disordered" evidence="1">
    <location>
        <begin position="28"/>
        <end position="60"/>
    </location>
</feature>
<dbReference type="Gene3D" id="2.180.10.10">
    <property type="entry name" value="RHS repeat-associated core"/>
    <property type="match status" value="1"/>
</dbReference>
<protein>
    <submittedName>
        <fullName evidence="3">YD repeat-containing protein</fullName>
    </submittedName>
</protein>
<dbReference type="OrthoDB" id="2111509at2"/>
<feature type="compositionally biased region" description="Polar residues" evidence="1">
    <location>
        <begin position="30"/>
        <end position="41"/>
    </location>
</feature>
<dbReference type="PROSITE" id="PS51257">
    <property type="entry name" value="PROKAR_LIPOPROTEIN"/>
    <property type="match status" value="1"/>
</dbReference>
<dbReference type="EMBL" id="FUWM01000014">
    <property type="protein sequence ID" value="SJZ77194.1"/>
    <property type="molecule type" value="Genomic_DNA"/>
</dbReference>
<sequence>MKKINKVLILLLALTLILTLTACTEERSNAKQTLQDNQKIQAKSKETNNKQDKSEQEPYYKLSKEQQEKVYLVVKVIREDVDSGKKHVTRIEKYDNQDRLLSEVDKNEKGEVTGYEKYEYDDEGRLIKKADTKLFMGDQINIFKVYNYNQAGRKKGYIIKTARKGSKLGKGIYEYYDNGKLKYKYTEDILNGLVKKFYYNKKGEKTKVIDDSDGIFEIHTVSSFKREYDEQGRMIKETEIKTIKDTGEEIIDVSHFNKFGKITKSITKNENTTKFWFEWEYDENGNEIKFVSRDSNGTIKRIRKNKYDKNGNKIEDFRRARKDNGEFWIFLWVNNKYNEEGDIIKSIEKDKKGIPLIITYYKYQIIK</sequence>
<accession>A0A1T4ND63</accession>
<organism evidence="3 4">
    <name type="scientific">Selenihalanaerobacter shriftii</name>
    <dbReference type="NCBI Taxonomy" id="142842"/>
    <lineage>
        <taxon>Bacteria</taxon>
        <taxon>Bacillati</taxon>
        <taxon>Bacillota</taxon>
        <taxon>Clostridia</taxon>
        <taxon>Halanaerobiales</taxon>
        <taxon>Halobacteroidaceae</taxon>
        <taxon>Selenihalanaerobacter</taxon>
    </lineage>
</organism>
<keyword evidence="4" id="KW-1185">Reference proteome</keyword>
<name>A0A1T4ND63_9FIRM</name>
<dbReference type="STRING" id="142842.SAMN02745118_01771"/>
<evidence type="ECO:0000313" key="4">
    <source>
        <dbReference type="Proteomes" id="UP000190625"/>
    </source>
</evidence>
<reference evidence="4" key="1">
    <citation type="submission" date="2017-02" db="EMBL/GenBank/DDBJ databases">
        <authorList>
            <person name="Varghese N."/>
            <person name="Submissions S."/>
        </authorList>
    </citation>
    <scope>NUCLEOTIDE SEQUENCE [LARGE SCALE GENOMIC DNA]</scope>
    <source>
        <strain evidence="4">ATCC BAA-73</strain>
    </source>
</reference>